<sequence>MRFPLLLFLKWARRIINLLPLPKWTDVEATRVWVGRTLELADEIADETKTQVDDKIVDALSRIVSDTEIWTAFYALIVDLISEGETSSTAEADTRVTDLANKAGIDFGIFQKLLDMILEFIVWWRNRV</sequence>
<dbReference type="AlphaFoldDB" id="A0A0F9LA83"/>
<gene>
    <name evidence="1" type="ORF">LCGC14_1535910</name>
</gene>
<comment type="caution">
    <text evidence="1">The sequence shown here is derived from an EMBL/GenBank/DDBJ whole genome shotgun (WGS) entry which is preliminary data.</text>
</comment>
<evidence type="ECO:0000313" key="1">
    <source>
        <dbReference type="EMBL" id="KKM61025.1"/>
    </source>
</evidence>
<accession>A0A0F9LA83</accession>
<organism evidence="1">
    <name type="scientific">marine sediment metagenome</name>
    <dbReference type="NCBI Taxonomy" id="412755"/>
    <lineage>
        <taxon>unclassified sequences</taxon>
        <taxon>metagenomes</taxon>
        <taxon>ecological metagenomes</taxon>
    </lineage>
</organism>
<name>A0A0F9LA83_9ZZZZ</name>
<reference evidence="1" key="1">
    <citation type="journal article" date="2015" name="Nature">
        <title>Complex archaea that bridge the gap between prokaryotes and eukaryotes.</title>
        <authorList>
            <person name="Spang A."/>
            <person name="Saw J.H."/>
            <person name="Jorgensen S.L."/>
            <person name="Zaremba-Niedzwiedzka K."/>
            <person name="Martijn J."/>
            <person name="Lind A.E."/>
            <person name="van Eijk R."/>
            <person name="Schleper C."/>
            <person name="Guy L."/>
            <person name="Ettema T.J."/>
        </authorList>
    </citation>
    <scope>NUCLEOTIDE SEQUENCE</scope>
</reference>
<protein>
    <submittedName>
        <fullName evidence="1">Uncharacterized protein</fullName>
    </submittedName>
</protein>
<proteinExistence type="predicted"/>
<dbReference type="EMBL" id="LAZR01011567">
    <property type="protein sequence ID" value="KKM61025.1"/>
    <property type="molecule type" value="Genomic_DNA"/>
</dbReference>